<dbReference type="GO" id="GO:0016020">
    <property type="term" value="C:membrane"/>
    <property type="evidence" value="ECO:0007669"/>
    <property type="project" value="UniProtKB-SubCell"/>
</dbReference>
<proteinExistence type="inferred from homology"/>
<dbReference type="AlphaFoldDB" id="A0A383VNC1"/>
<sequence length="344" mass="35593">MASFGLHQSAGCVQRHTSLSQQQSQQRPVCGRSPVCRHSIARLHSRPSYVPQVAAGGGSGSLGGSNSGGWGGGGGGGDGGSGGQGDSADQPKRSGAGFYWQGWADRVAADPEFPFKVLLEQVIGVGASVIGDMSSRPNWGLNELDFVFATLVVGSIVNFALMYLLAPTAAAAGGAVGQSLVVRALSEEFLVKWGAPGGNMFQPGFPISKRLVNFVYKGTIFAIIGMMAGTVGTSISNGLLHVRQQLDPTYVSVNEPPSVLGNAACWSLHMGISSNLRYQLLGGADTVLVRVMPMGVFRTYSAVIRGLNNIVGGMSFVTIARLFGVQKSGSAAAGKQGSLALQES</sequence>
<keyword evidence="4" id="KW-0150">Chloroplast</keyword>
<evidence type="ECO:0000256" key="3">
    <source>
        <dbReference type="ARBA" id="ARBA00010793"/>
    </source>
</evidence>
<dbReference type="Proteomes" id="UP000256970">
    <property type="component" value="Unassembled WGS sequence"/>
</dbReference>
<evidence type="ECO:0000256" key="6">
    <source>
        <dbReference type="ARBA" id="ARBA00022692"/>
    </source>
</evidence>
<evidence type="ECO:0000256" key="11">
    <source>
        <dbReference type="SAM" id="Phobius"/>
    </source>
</evidence>
<keyword evidence="5" id="KW-0934">Plastid</keyword>
<keyword evidence="6 11" id="KW-0812">Transmembrane</keyword>
<keyword evidence="7" id="KW-0809">Transit peptide</keyword>
<keyword evidence="13" id="KW-1185">Reference proteome</keyword>
<feature type="transmembrane region" description="Helical" evidence="11">
    <location>
        <begin position="146"/>
        <end position="166"/>
    </location>
</feature>
<evidence type="ECO:0000256" key="1">
    <source>
        <dbReference type="ARBA" id="ARBA00004141"/>
    </source>
</evidence>
<gene>
    <name evidence="12" type="ORF">BQ4739_LOCUS6360</name>
</gene>
<keyword evidence="9 11" id="KW-0472">Membrane</keyword>
<evidence type="ECO:0000256" key="9">
    <source>
        <dbReference type="ARBA" id="ARBA00023136"/>
    </source>
</evidence>
<evidence type="ECO:0000313" key="12">
    <source>
        <dbReference type="EMBL" id="SZX65896.1"/>
    </source>
</evidence>
<feature type="region of interest" description="Disordered" evidence="10">
    <location>
        <begin position="54"/>
        <end position="91"/>
    </location>
</feature>
<dbReference type="STRING" id="3088.A0A383VNC1"/>
<dbReference type="PANTHER" id="PTHR31620">
    <property type="entry name" value="PROTEIN RETICULATA-RELATED 2, CHLOROPLASTIC-RELATED"/>
    <property type="match status" value="1"/>
</dbReference>
<evidence type="ECO:0000256" key="10">
    <source>
        <dbReference type="SAM" id="MobiDB-lite"/>
    </source>
</evidence>
<comment type="subcellular location">
    <subcellularLocation>
        <location evidence="1">Membrane</location>
        <topology evidence="1">Multi-pass membrane protein</topology>
    </subcellularLocation>
    <subcellularLocation>
        <location evidence="2">Plastid</location>
        <location evidence="2">Chloroplast</location>
    </subcellularLocation>
</comment>
<organism evidence="12 13">
    <name type="scientific">Tetradesmus obliquus</name>
    <name type="common">Green alga</name>
    <name type="synonym">Acutodesmus obliquus</name>
    <dbReference type="NCBI Taxonomy" id="3088"/>
    <lineage>
        <taxon>Eukaryota</taxon>
        <taxon>Viridiplantae</taxon>
        <taxon>Chlorophyta</taxon>
        <taxon>core chlorophytes</taxon>
        <taxon>Chlorophyceae</taxon>
        <taxon>CS clade</taxon>
        <taxon>Sphaeropleales</taxon>
        <taxon>Scenedesmaceae</taxon>
        <taxon>Tetradesmus</taxon>
    </lineage>
</organism>
<evidence type="ECO:0000256" key="7">
    <source>
        <dbReference type="ARBA" id="ARBA00022946"/>
    </source>
</evidence>
<evidence type="ECO:0000256" key="2">
    <source>
        <dbReference type="ARBA" id="ARBA00004229"/>
    </source>
</evidence>
<feature type="transmembrane region" description="Helical" evidence="11">
    <location>
        <begin position="214"/>
        <end position="235"/>
    </location>
</feature>
<evidence type="ECO:0000256" key="5">
    <source>
        <dbReference type="ARBA" id="ARBA00022640"/>
    </source>
</evidence>
<accession>A0A383VNC1</accession>
<comment type="similarity">
    <text evidence="3">Belongs to the RETICULATA family.</text>
</comment>
<evidence type="ECO:0000256" key="8">
    <source>
        <dbReference type="ARBA" id="ARBA00022989"/>
    </source>
</evidence>
<reference evidence="12 13" key="1">
    <citation type="submission" date="2016-10" db="EMBL/GenBank/DDBJ databases">
        <authorList>
            <person name="Cai Z."/>
        </authorList>
    </citation>
    <scope>NUCLEOTIDE SEQUENCE [LARGE SCALE GENOMIC DNA]</scope>
</reference>
<dbReference type="Pfam" id="PF11891">
    <property type="entry name" value="RETICULATA-like"/>
    <property type="match status" value="1"/>
</dbReference>
<keyword evidence="8 11" id="KW-1133">Transmembrane helix</keyword>
<dbReference type="InterPro" id="IPR021825">
    <property type="entry name" value="RETICULATA-related"/>
</dbReference>
<dbReference type="EMBL" id="FNXT01000671">
    <property type="protein sequence ID" value="SZX65896.1"/>
    <property type="molecule type" value="Genomic_DNA"/>
</dbReference>
<feature type="compositionally biased region" description="Gly residues" evidence="10">
    <location>
        <begin position="55"/>
        <end position="85"/>
    </location>
</feature>
<evidence type="ECO:0000313" key="13">
    <source>
        <dbReference type="Proteomes" id="UP000256970"/>
    </source>
</evidence>
<name>A0A383VNC1_TETOB</name>
<protein>
    <submittedName>
        <fullName evidence="12">Uncharacterized protein</fullName>
    </submittedName>
</protein>
<evidence type="ECO:0000256" key="4">
    <source>
        <dbReference type="ARBA" id="ARBA00022528"/>
    </source>
</evidence>
<dbReference type="PANTHER" id="PTHR31620:SF15">
    <property type="entry name" value="PROTEIN RETICULATA-RELATED 2, CHLOROPLASTIC-RELATED"/>
    <property type="match status" value="1"/>
</dbReference>
<dbReference type="GO" id="GO:0009507">
    <property type="term" value="C:chloroplast"/>
    <property type="evidence" value="ECO:0007669"/>
    <property type="project" value="UniProtKB-SubCell"/>
</dbReference>